<name>A0A183VH57_TOXCA</name>
<accession>A0A183VH57</accession>
<reference evidence="3" key="1">
    <citation type="submission" date="2016-06" db="UniProtKB">
        <authorList>
            <consortium name="WormBaseParasite"/>
        </authorList>
    </citation>
    <scope>IDENTIFICATION</scope>
</reference>
<reference evidence="1 2" key="2">
    <citation type="submission" date="2018-11" db="EMBL/GenBank/DDBJ databases">
        <authorList>
            <consortium name="Pathogen Informatics"/>
        </authorList>
    </citation>
    <scope>NUCLEOTIDE SEQUENCE [LARGE SCALE GENOMIC DNA]</scope>
</reference>
<dbReference type="Proteomes" id="UP000050794">
    <property type="component" value="Unassembled WGS sequence"/>
</dbReference>
<protein>
    <submittedName>
        <fullName evidence="3">BRCT domain-containing protein</fullName>
    </submittedName>
</protein>
<gene>
    <name evidence="1" type="ORF">TCNE_LOCUS20077</name>
</gene>
<proteinExistence type="predicted"/>
<dbReference type="EMBL" id="UYWY01028185">
    <property type="protein sequence ID" value="VDM51398.1"/>
    <property type="molecule type" value="Genomic_DNA"/>
</dbReference>
<dbReference type="AlphaFoldDB" id="A0A183VH57"/>
<keyword evidence="2" id="KW-1185">Reference proteome</keyword>
<evidence type="ECO:0000313" key="3">
    <source>
        <dbReference type="WBParaSite" id="TCNE_0002008101-mRNA-1"/>
    </source>
</evidence>
<evidence type="ECO:0000313" key="1">
    <source>
        <dbReference type="EMBL" id="VDM51398.1"/>
    </source>
</evidence>
<organism evidence="2 3">
    <name type="scientific">Toxocara canis</name>
    <name type="common">Canine roundworm</name>
    <dbReference type="NCBI Taxonomy" id="6265"/>
    <lineage>
        <taxon>Eukaryota</taxon>
        <taxon>Metazoa</taxon>
        <taxon>Ecdysozoa</taxon>
        <taxon>Nematoda</taxon>
        <taxon>Chromadorea</taxon>
        <taxon>Rhabditida</taxon>
        <taxon>Spirurina</taxon>
        <taxon>Ascaridomorpha</taxon>
        <taxon>Ascaridoidea</taxon>
        <taxon>Toxocaridae</taxon>
        <taxon>Toxocara</taxon>
    </lineage>
</organism>
<evidence type="ECO:0000313" key="2">
    <source>
        <dbReference type="Proteomes" id="UP000050794"/>
    </source>
</evidence>
<dbReference type="WBParaSite" id="TCNE_0002008101-mRNA-1">
    <property type="protein sequence ID" value="TCNE_0002008101-mRNA-1"/>
    <property type="gene ID" value="TCNE_0002008101"/>
</dbReference>
<sequence>MVLKVKGHLDYSRKLTEVLDAVGVKVTPHSDQSVVDLAKYFENGVLECDTAKSQKSASNDNVQFNIDSPSNAERCLADDLKAANVIEKGSEAIMNETENGNSVKNIEKDGS</sequence>